<proteinExistence type="predicted"/>
<dbReference type="InterPro" id="IPR021934">
    <property type="entry name" value="Sox_C"/>
</dbReference>
<feature type="region of interest" description="Disordered" evidence="4">
    <location>
        <begin position="13"/>
        <end position="54"/>
    </location>
</feature>
<keyword evidence="7" id="KW-1185">Reference proteome</keyword>
<evidence type="ECO:0000313" key="8">
    <source>
        <dbReference type="WBParaSite" id="HPLM_0001178901-mRNA-1"/>
    </source>
</evidence>
<evidence type="ECO:0000313" key="7">
    <source>
        <dbReference type="Proteomes" id="UP000268014"/>
    </source>
</evidence>
<reference evidence="6 7" key="2">
    <citation type="submission" date="2018-11" db="EMBL/GenBank/DDBJ databases">
        <authorList>
            <consortium name="Pathogen Informatics"/>
        </authorList>
    </citation>
    <scope>NUCLEOTIDE SEQUENCE [LARGE SCALE GENOMIC DNA]</scope>
    <source>
        <strain evidence="6 7">MHpl1</strain>
    </source>
</reference>
<dbReference type="STRING" id="6290.A0A0N4WKZ9"/>
<evidence type="ECO:0000313" key="6">
    <source>
        <dbReference type="EMBL" id="VDO43816.1"/>
    </source>
</evidence>
<name>A0A0N4WKZ9_HAEPC</name>
<reference evidence="8" key="1">
    <citation type="submission" date="2017-02" db="UniProtKB">
        <authorList>
            <consortium name="WormBaseParasite"/>
        </authorList>
    </citation>
    <scope>IDENTIFICATION</scope>
</reference>
<gene>
    <name evidence="6" type="ORF">HPLM_LOCUS11781</name>
</gene>
<feature type="compositionally biased region" description="Pro residues" evidence="4">
    <location>
        <begin position="16"/>
        <end position="34"/>
    </location>
</feature>
<feature type="domain" description="Sox C-terminal" evidence="5">
    <location>
        <begin position="1"/>
        <end position="71"/>
    </location>
</feature>
<feature type="compositionally biased region" description="Basic and acidic residues" evidence="4">
    <location>
        <begin position="35"/>
        <end position="46"/>
    </location>
</feature>
<accession>A0A0N4WKZ9</accession>
<evidence type="ECO:0000256" key="4">
    <source>
        <dbReference type="SAM" id="MobiDB-lite"/>
    </source>
</evidence>
<evidence type="ECO:0000256" key="3">
    <source>
        <dbReference type="ARBA" id="ARBA00023242"/>
    </source>
</evidence>
<evidence type="ECO:0000256" key="2">
    <source>
        <dbReference type="ARBA" id="ARBA00023163"/>
    </source>
</evidence>
<evidence type="ECO:0000259" key="5">
    <source>
        <dbReference type="PROSITE" id="PS51516"/>
    </source>
</evidence>
<dbReference type="AlphaFoldDB" id="A0A0N4WKZ9"/>
<evidence type="ECO:0000256" key="1">
    <source>
        <dbReference type="ARBA" id="ARBA00023015"/>
    </source>
</evidence>
<protein>
    <submittedName>
        <fullName evidence="8">Sox C-terminal domain-containing protein</fullName>
    </submittedName>
</protein>
<keyword evidence="1" id="KW-0805">Transcription regulation</keyword>
<dbReference type="PROSITE" id="PS51516">
    <property type="entry name" value="SOX_C"/>
    <property type="match status" value="1"/>
</dbReference>
<dbReference type="OrthoDB" id="416553at2759"/>
<dbReference type="Proteomes" id="UP000268014">
    <property type="component" value="Unassembled WGS sequence"/>
</dbReference>
<organism evidence="8">
    <name type="scientific">Haemonchus placei</name>
    <name type="common">Barber's pole worm</name>
    <dbReference type="NCBI Taxonomy" id="6290"/>
    <lineage>
        <taxon>Eukaryota</taxon>
        <taxon>Metazoa</taxon>
        <taxon>Ecdysozoa</taxon>
        <taxon>Nematoda</taxon>
        <taxon>Chromadorea</taxon>
        <taxon>Rhabditida</taxon>
        <taxon>Rhabditina</taxon>
        <taxon>Rhabditomorpha</taxon>
        <taxon>Strongyloidea</taxon>
        <taxon>Trichostrongylidae</taxon>
        <taxon>Haemonchus</taxon>
    </lineage>
</organism>
<dbReference type="EMBL" id="UZAF01017660">
    <property type="protein sequence ID" value="VDO43816.1"/>
    <property type="molecule type" value="Genomic_DNA"/>
</dbReference>
<sequence>MNIGTTLRHVVCMAAPHPPPHAPPHAPPPQPPPHSNKDRKDPHAGRTLELNGHVGLDALPHQLVKKAVEAG</sequence>
<keyword evidence="3" id="KW-0539">Nucleus</keyword>
<keyword evidence="2" id="KW-0804">Transcription</keyword>
<dbReference type="WBParaSite" id="HPLM_0001178901-mRNA-1">
    <property type="protein sequence ID" value="HPLM_0001178901-mRNA-1"/>
    <property type="gene ID" value="HPLM_0001178901"/>
</dbReference>